<dbReference type="InterPro" id="IPR036259">
    <property type="entry name" value="MFS_trans_sf"/>
</dbReference>
<dbReference type="InterPro" id="IPR011701">
    <property type="entry name" value="MFS"/>
</dbReference>
<dbReference type="EMBL" id="PVZG01000040">
    <property type="protein sequence ID" value="PRY19003.1"/>
    <property type="molecule type" value="Genomic_DNA"/>
</dbReference>
<dbReference type="AlphaFoldDB" id="A0A2T0RCY6"/>
<evidence type="ECO:0000256" key="6">
    <source>
        <dbReference type="SAM" id="Phobius"/>
    </source>
</evidence>
<accession>A0A2T0RCY6</accession>
<reference evidence="8 9" key="1">
    <citation type="submission" date="2018-03" db="EMBL/GenBank/DDBJ databases">
        <title>Genomic Encyclopedia of Archaeal and Bacterial Type Strains, Phase II (KMG-II): from individual species to whole genera.</title>
        <authorList>
            <person name="Goeker M."/>
        </authorList>
    </citation>
    <scope>NUCLEOTIDE SEQUENCE [LARGE SCALE GENOMIC DNA]</scope>
    <source>
        <strain evidence="8 9">DSM 45348</strain>
    </source>
</reference>
<dbReference type="PROSITE" id="PS50850">
    <property type="entry name" value="MFS"/>
    <property type="match status" value="1"/>
</dbReference>
<feature type="transmembrane region" description="Helical" evidence="6">
    <location>
        <begin position="153"/>
        <end position="174"/>
    </location>
</feature>
<evidence type="ECO:0000313" key="9">
    <source>
        <dbReference type="Proteomes" id="UP000239209"/>
    </source>
</evidence>
<feature type="transmembrane region" description="Helical" evidence="6">
    <location>
        <begin position="230"/>
        <end position="257"/>
    </location>
</feature>
<dbReference type="RefSeq" id="WP_245908761.1">
    <property type="nucleotide sequence ID" value="NZ_PVZG01000040.1"/>
</dbReference>
<dbReference type="Pfam" id="PF07690">
    <property type="entry name" value="MFS_1"/>
    <property type="match status" value="1"/>
</dbReference>
<feature type="transmembrane region" description="Helical" evidence="6">
    <location>
        <begin position="353"/>
        <end position="374"/>
    </location>
</feature>
<feature type="transmembrane region" description="Helical" evidence="6">
    <location>
        <begin position="26"/>
        <end position="50"/>
    </location>
</feature>
<dbReference type="Gene3D" id="1.20.1250.20">
    <property type="entry name" value="MFS general substrate transporter like domains"/>
    <property type="match status" value="1"/>
</dbReference>
<dbReference type="PANTHER" id="PTHR43385:SF1">
    <property type="entry name" value="RIBOFLAVIN TRANSPORTER RIBJ"/>
    <property type="match status" value="1"/>
</dbReference>
<evidence type="ECO:0000313" key="8">
    <source>
        <dbReference type="EMBL" id="PRY19003.1"/>
    </source>
</evidence>
<keyword evidence="9" id="KW-1185">Reference proteome</keyword>
<sequence>MTTGPPVPADLAVGGHRSSPQGNRHLVAALAITQTIGYGALYYAFAVLLVPVAADLHTSTTAVTGAFTASVLTSAVLAVPIGRRLDRHGGRALMTGGSLLGTGLLVAWSQVDALWQLYAVQIGIGVASAASLYEAAFAVIIAGHRRERRSSALLAVTVVAGFASTIFLPLTGWLTDRYDWRTALLVLAAIHAVTVPLHAMIVRRPPTSDQPRRRQPGDAGARAALADRGFWLLAIGFTANTAAISAYTVLLVAALIGWGHPPAFAATVAGLLGVLSVAGRLLTTGLQRRYRTTTITAAVFAVQAAAALLLPIIGATTGGAIVAVIGFGLGFGVATIAKPAILADRYDTRRYATLAGVLVAPMTLAKAGAPLAAAALHAGTGSYTPVLAGIAACGVVAACAVATSAGSPFAAGQEKKINHR</sequence>
<feature type="transmembrane region" description="Helical" evidence="6">
    <location>
        <begin position="93"/>
        <end position="111"/>
    </location>
</feature>
<name>A0A2T0RCY6_9ACTN</name>
<keyword evidence="3 6" id="KW-0812">Transmembrane</keyword>
<organism evidence="8 9">
    <name type="scientific">Pseudosporangium ferrugineum</name>
    <dbReference type="NCBI Taxonomy" id="439699"/>
    <lineage>
        <taxon>Bacteria</taxon>
        <taxon>Bacillati</taxon>
        <taxon>Actinomycetota</taxon>
        <taxon>Actinomycetes</taxon>
        <taxon>Micromonosporales</taxon>
        <taxon>Micromonosporaceae</taxon>
        <taxon>Pseudosporangium</taxon>
    </lineage>
</organism>
<evidence type="ECO:0000256" key="4">
    <source>
        <dbReference type="ARBA" id="ARBA00022989"/>
    </source>
</evidence>
<dbReference type="GO" id="GO:0005886">
    <property type="term" value="C:plasma membrane"/>
    <property type="evidence" value="ECO:0007669"/>
    <property type="project" value="UniProtKB-SubCell"/>
</dbReference>
<dbReference type="PANTHER" id="PTHR43385">
    <property type="entry name" value="RIBOFLAVIN TRANSPORTER RIBJ"/>
    <property type="match status" value="1"/>
</dbReference>
<feature type="transmembrane region" description="Helical" evidence="6">
    <location>
        <begin position="180"/>
        <end position="202"/>
    </location>
</feature>
<feature type="domain" description="Major facilitator superfamily (MFS) profile" evidence="7">
    <location>
        <begin position="26"/>
        <end position="406"/>
    </location>
</feature>
<comment type="subcellular location">
    <subcellularLocation>
        <location evidence="1">Cell membrane</location>
        <topology evidence="1">Multi-pass membrane protein</topology>
    </subcellularLocation>
</comment>
<dbReference type="Proteomes" id="UP000239209">
    <property type="component" value="Unassembled WGS sequence"/>
</dbReference>
<feature type="transmembrane region" description="Helical" evidence="6">
    <location>
        <begin position="263"/>
        <end position="283"/>
    </location>
</feature>
<feature type="transmembrane region" description="Helical" evidence="6">
    <location>
        <begin position="386"/>
        <end position="411"/>
    </location>
</feature>
<dbReference type="InterPro" id="IPR052983">
    <property type="entry name" value="MFS_Riboflavin_Transporter"/>
</dbReference>
<dbReference type="InterPro" id="IPR020846">
    <property type="entry name" value="MFS_dom"/>
</dbReference>
<keyword evidence="4 6" id="KW-1133">Transmembrane helix</keyword>
<dbReference type="SUPFAM" id="SSF103473">
    <property type="entry name" value="MFS general substrate transporter"/>
    <property type="match status" value="1"/>
</dbReference>
<comment type="caution">
    <text evidence="8">The sequence shown here is derived from an EMBL/GenBank/DDBJ whole genome shotgun (WGS) entry which is preliminary data.</text>
</comment>
<evidence type="ECO:0000259" key="7">
    <source>
        <dbReference type="PROSITE" id="PS50850"/>
    </source>
</evidence>
<feature type="transmembrane region" description="Helical" evidence="6">
    <location>
        <begin position="117"/>
        <end position="141"/>
    </location>
</feature>
<feature type="transmembrane region" description="Helical" evidence="6">
    <location>
        <begin position="320"/>
        <end position="341"/>
    </location>
</feature>
<evidence type="ECO:0000256" key="1">
    <source>
        <dbReference type="ARBA" id="ARBA00004651"/>
    </source>
</evidence>
<gene>
    <name evidence="8" type="ORF">CLV70_14011</name>
</gene>
<evidence type="ECO:0000256" key="2">
    <source>
        <dbReference type="ARBA" id="ARBA00022448"/>
    </source>
</evidence>
<dbReference type="GO" id="GO:0022857">
    <property type="term" value="F:transmembrane transporter activity"/>
    <property type="evidence" value="ECO:0007669"/>
    <property type="project" value="InterPro"/>
</dbReference>
<evidence type="ECO:0000256" key="3">
    <source>
        <dbReference type="ARBA" id="ARBA00022692"/>
    </source>
</evidence>
<evidence type="ECO:0000256" key="5">
    <source>
        <dbReference type="ARBA" id="ARBA00023136"/>
    </source>
</evidence>
<feature type="transmembrane region" description="Helical" evidence="6">
    <location>
        <begin position="295"/>
        <end position="314"/>
    </location>
</feature>
<proteinExistence type="predicted"/>
<protein>
    <submittedName>
        <fullName evidence="8">Putative MFS family arabinose efflux permease</fullName>
    </submittedName>
</protein>
<feature type="transmembrane region" description="Helical" evidence="6">
    <location>
        <begin position="62"/>
        <end position="81"/>
    </location>
</feature>
<keyword evidence="2" id="KW-0813">Transport</keyword>
<keyword evidence="5 6" id="KW-0472">Membrane</keyword>